<proteinExistence type="predicted"/>
<dbReference type="SMART" id="SM00448">
    <property type="entry name" value="REC"/>
    <property type="match status" value="1"/>
</dbReference>
<dbReference type="SUPFAM" id="SSF52172">
    <property type="entry name" value="CheY-like"/>
    <property type="match status" value="1"/>
</dbReference>
<dbReference type="GO" id="GO:0043565">
    <property type="term" value="F:sequence-specific DNA binding"/>
    <property type="evidence" value="ECO:0007669"/>
    <property type="project" value="InterPro"/>
</dbReference>
<keyword evidence="8" id="KW-1185">Reference proteome</keyword>
<evidence type="ECO:0000256" key="1">
    <source>
        <dbReference type="ARBA" id="ARBA00023015"/>
    </source>
</evidence>
<evidence type="ECO:0000256" key="4">
    <source>
        <dbReference type="PROSITE-ProRule" id="PRU00169"/>
    </source>
</evidence>
<evidence type="ECO:0000313" key="8">
    <source>
        <dbReference type="Proteomes" id="UP000273145"/>
    </source>
</evidence>
<dbReference type="InterPro" id="IPR001789">
    <property type="entry name" value="Sig_transdc_resp-reg_receiver"/>
</dbReference>
<evidence type="ECO:0000259" key="5">
    <source>
        <dbReference type="PROSITE" id="PS01124"/>
    </source>
</evidence>
<feature type="modified residue" description="4-aspartylphosphate" evidence="4">
    <location>
        <position position="54"/>
    </location>
</feature>
<protein>
    <submittedName>
        <fullName evidence="7">Response regulator</fullName>
    </submittedName>
</protein>
<dbReference type="Pfam" id="PF12833">
    <property type="entry name" value="HTH_18"/>
    <property type="match status" value="1"/>
</dbReference>
<reference evidence="7 8" key="1">
    <citation type="submission" date="2018-11" db="EMBL/GenBank/DDBJ databases">
        <title>Genome sequencing of Paenibacillus lentus DSM25539(T).</title>
        <authorList>
            <person name="Kook J.-K."/>
            <person name="Park S.-N."/>
            <person name="Lim Y.K."/>
        </authorList>
    </citation>
    <scope>NUCLEOTIDE SEQUENCE [LARGE SCALE GENOMIC DNA]</scope>
    <source>
        <strain evidence="7 8">DSM 25539</strain>
    </source>
</reference>
<keyword evidence="4" id="KW-0597">Phosphoprotein</keyword>
<evidence type="ECO:0000256" key="2">
    <source>
        <dbReference type="ARBA" id="ARBA00023125"/>
    </source>
</evidence>
<dbReference type="Gene3D" id="1.10.10.60">
    <property type="entry name" value="Homeodomain-like"/>
    <property type="match status" value="2"/>
</dbReference>
<gene>
    <name evidence="7" type="ORF">EIM92_11245</name>
</gene>
<dbReference type="PANTHER" id="PTHR43280">
    <property type="entry name" value="ARAC-FAMILY TRANSCRIPTIONAL REGULATOR"/>
    <property type="match status" value="1"/>
</dbReference>
<feature type="domain" description="Response regulatory" evidence="6">
    <location>
        <begin position="2"/>
        <end position="119"/>
    </location>
</feature>
<dbReference type="GO" id="GO:0003700">
    <property type="term" value="F:DNA-binding transcription factor activity"/>
    <property type="evidence" value="ECO:0007669"/>
    <property type="project" value="InterPro"/>
</dbReference>
<dbReference type="CDD" id="cd17536">
    <property type="entry name" value="REC_YesN-like"/>
    <property type="match status" value="1"/>
</dbReference>
<dbReference type="Gene3D" id="3.40.50.2300">
    <property type="match status" value="1"/>
</dbReference>
<dbReference type="SUPFAM" id="SSF46689">
    <property type="entry name" value="Homeodomain-like"/>
    <property type="match status" value="2"/>
</dbReference>
<dbReference type="InterPro" id="IPR018060">
    <property type="entry name" value="HTH_AraC"/>
</dbReference>
<name>A0A3Q8SB93_9BACL</name>
<dbReference type="InterPro" id="IPR011006">
    <property type="entry name" value="CheY-like_superfamily"/>
</dbReference>
<keyword evidence="2" id="KW-0238">DNA-binding</keyword>
<dbReference type="KEGG" id="plen:EIM92_11245"/>
<dbReference type="InterPro" id="IPR009057">
    <property type="entry name" value="Homeodomain-like_sf"/>
</dbReference>
<keyword evidence="1" id="KW-0805">Transcription regulation</keyword>
<dbReference type="PRINTS" id="PR00032">
    <property type="entry name" value="HTHARAC"/>
</dbReference>
<evidence type="ECO:0000259" key="6">
    <source>
        <dbReference type="PROSITE" id="PS50110"/>
    </source>
</evidence>
<sequence length="538" mass="63132">MKALIVDDEKHVREAIRYFVPWEVFGIDSVFEAMNGQEAINLILAERPEIIFTDMRMPLMDGAQLLEWIHRHIPCTKVIIISGYQDYKYLQPAIVYGGMDYLLKPLNGNKIVEATERAVRKWRQEKEESERALHRNIQINELQPLYWDRMLTDLMSGYRRYEELAAALSDHFGLTLGHTRCQVAILSLEMMDQRLLTRFNGDASLMYYAIMNICNDVLVGENGSHGYAFRCGIEGVNVAIFYWNQVKDIEESLRSINQSMLETYQIQVHFGLGEVCLISEDVPRSFHQAKIALQQRNLLCSGEWIHMYHDIDQVVSEEDCPFLRFYEPFKFAVLSGQRDRIMEWVDKWAALIEQQPYLSQLQLEKWQKNFKSALLNWKAEIGWDKSADSDETFDLELPFDTNGNFSLAVWKERVAAKLLAISRKYNSMHDQDSRLVQDIKRYIDQNYHKEITLQHIADCFFISRENVSRKFKQVTNENLIDYLTRLRIDKAKMLLADSNMRIAQIAELVGFQDEKYFSRVFKKITGQTSREFRKQLNT</sequence>
<dbReference type="RefSeq" id="WP_125082708.1">
    <property type="nucleotide sequence ID" value="NZ_CP034248.1"/>
</dbReference>
<evidence type="ECO:0000313" key="7">
    <source>
        <dbReference type="EMBL" id="AZK46657.1"/>
    </source>
</evidence>
<organism evidence="7 8">
    <name type="scientific">Paenibacillus lentus</name>
    <dbReference type="NCBI Taxonomy" id="1338368"/>
    <lineage>
        <taxon>Bacteria</taxon>
        <taxon>Bacillati</taxon>
        <taxon>Bacillota</taxon>
        <taxon>Bacilli</taxon>
        <taxon>Bacillales</taxon>
        <taxon>Paenibacillaceae</taxon>
        <taxon>Paenibacillus</taxon>
    </lineage>
</organism>
<dbReference type="PROSITE" id="PS01124">
    <property type="entry name" value="HTH_ARAC_FAMILY_2"/>
    <property type="match status" value="1"/>
</dbReference>
<dbReference type="PANTHER" id="PTHR43280:SF10">
    <property type="entry name" value="REGULATORY PROTEIN POCR"/>
    <property type="match status" value="1"/>
</dbReference>
<dbReference type="SMART" id="SM00342">
    <property type="entry name" value="HTH_ARAC"/>
    <property type="match status" value="1"/>
</dbReference>
<accession>A0A3Q8SB93</accession>
<feature type="domain" description="HTH araC/xylS-type" evidence="5">
    <location>
        <begin position="437"/>
        <end position="535"/>
    </location>
</feature>
<dbReference type="AlphaFoldDB" id="A0A3Q8SB93"/>
<keyword evidence="3" id="KW-0804">Transcription</keyword>
<dbReference type="InterPro" id="IPR020449">
    <property type="entry name" value="Tscrpt_reg_AraC-type_HTH"/>
</dbReference>
<dbReference type="EMBL" id="CP034248">
    <property type="protein sequence ID" value="AZK46657.1"/>
    <property type="molecule type" value="Genomic_DNA"/>
</dbReference>
<dbReference type="Proteomes" id="UP000273145">
    <property type="component" value="Chromosome"/>
</dbReference>
<dbReference type="OrthoDB" id="159632at2"/>
<evidence type="ECO:0000256" key="3">
    <source>
        <dbReference type="ARBA" id="ARBA00023163"/>
    </source>
</evidence>
<dbReference type="GO" id="GO:0000160">
    <property type="term" value="P:phosphorelay signal transduction system"/>
    <property type="evidence" value="ECO:0007669"/>
    <property type="project" value="InterPro"/>
</dbReference>
<dbReference type="Pfam" id="PF00072">
    <property type="entry name" value="Response_reg"/>
    <property type="match status" value="1"/>
</dbReference>
<dbReference type="PROSITE" id="PS50110">
    <property type="entry name" value="RESPONSE_REGULATORY"/>
    <property type="match status" value="1"/>
</dbReference>